<organism evidence="4 5">
    <name type="scientific">Prauserella muralis</name>
    <dbReference type="NCBI Taxonomy" id="588067"/>
    <lineage>
        <taxon>Bacteria</taxon>
        <taxon>Bacillati</taxon>
        <taxon>Actinomycetota</taxon>
        <taxon>Actinomycetes</taxon>
        <taxon>Pseudonocardiales</taxon>
        <taxon>Pseudonocardiaceae</taxon>
        <taxon>Prauserella</taxon>
    </lineage>
</organism>
<dbReference type="SUPFAM" id="SSF53850">
    <property type="entry name" value="Periplasmic binding protein-like II"/>
    <property type="match status" value="1"/>
</dbReference>
<dbReference type="InterPro" id="IPR006059">
    <property type="entry name" value="SBP"/>
</dbReference>
<evidence type="ECO:0000256" key="1">
    <source>
        <dbReference type="ARBA" id="ARBA00008520"/>
    </source>
</evidence>
<reference evidence="4 5" key="1">
    <citation type="submission" date="2016-07" db="EMBL/GenBank/DDBJ databases">
        <title>Draft genome sequence of Prauserella muralis DSM 45305, isolated from a mould-covered wall in an indoor environment.</title>
        <authorList>
            <person name="Ruckert C."/>
            <person name="Albersmeier A."/>
            <person name="Jiang C.-L."/>
            <person name="Jiang Y."/>
            <person name="Kalinowski J."/>
            <person name="Schneider O."/>
            <person name="Winkler A."/>
            <person name="Zotchev S.B."/>
        </authorList>
    </citation>
    <scope>NUCLEOTIDE SEQUENCE [LARGE SCALE GENOMIC DNA]</scope>
    <source>
        <strain evidence="4 5">DSM 45305</strain>
    </source>
</reference>
<comment type="caution">
    <text evidence="4">The sequence shown here is derived from an EMBL/GenBank/DDBJ whole genome shotgun (WGS) entry which is preliminary data.</text>
</comment>
<name>A0A2V4BAP1_9PSEU</name>
<dbReference type="OrthoDB" id="3495561at2"/>
<dbReference type="InterPro" id="IPR050490">
    <property type="entry name" value="Bact_solute-bd_prot1"/>
</dbReference>
<dbReference type="PROSITE" id="PS51257">
    <property type="entry name" value="PROKAR_LIPOPROTEIN"/>
    <property type="match status" value="1"/>
</dbReference>
<dbReference type="RefSeq" id="WP_112280462.1">
    <property type="nucleotide sequence ID" value="NZ_MASW01000001.1"/>
</dbReference>
<gene>
    <name evidence="4" type="ORF">BAY60_09235</name>
</gene>
<dbReference type="AlphaFoldDB" id="A0A2V4BAP1"/>
<keyword evidence="2" id="KW-0813">Transport</keyword>
<dbReference type="Proteomes" id="UP000249915">
    <property type="component" value="Unassembled WGS sequence"/>
</dbReference>
<proteinExistence type="inferred from homology"/>
<dbReference type="Pfam" id="PF01547">
    <property type="entry name" value="SBP_bac_1"/>
    <property type="match status" value="1"/>
</dbReference>
<evidence type="ECO:0000256" key="2">
    <source>
        <dbReference type="ARBA" id="ARBA00022448"/>
    </source>
</evidence>
<dbReference type="CDD" id="cd14750">
    <property type="entry name" value="PBP2_TMBP"/>
    <property type="match status" value="1"/>
</dbReference>
<evidence type="ECO:0000256" key="3">
    <source>
        <dbReference type="ARBA" id="ARBA00022729"/>
    </source>
</evidence>
<sequence>MRKSAAVLGAAIVGAGTLTACGAEGGKQINVYYAPEDNFQTVVDRCNEQADGEYRIVYNKLPRDADGQREQMVRRLAAGDETMDVLGLDVTWVPEFAEAGWIEEWTGANKEAAERDVLPGPLETARWDGKLYAAPKNTNVRLLWYDDRITPEPPRTWDEMMRMSRELKQQGEPYQILFTGAQYEGLVVTFNSIVESAGGRILSEDGQSVVMDDGAVRALEILKEVTTSGLTDPSLTNQQEDQVRQAMQSGRGAFELNWPFVYASWAAEQPDSLQHFKWAPYPGVGSPDSGRSTIGGYNLAVSSASRQKPEAFEAALCLRSAENQKFSALNDGVPPTVESVYTDETPLDPSKPADPEDNPSMATEYPMKDTILAELKDAAVRPLTPAYQNLSTVMSKILSPPSEIDPQRTADELRNQLTDALDSKGVIP</sequence>
<protein>
    <submittedName>
        <fullName evidence="4">ABC transporter substrate-binding protein</fullName>
    </submittedName>
</protein>
<comment type="similarity">
    <text evidence="1">Belongs to the bacterial solute-binding protein 1 family.</text>
</comment>
<dbReference type="EMBL" id="MASW01000001">
    <property type="protein sequence ID" value="PXY32434.1"/>
    <property type="molecule type" value="Genomic_DNA"/>
</dbReference>
<dbReference type="PANTHER" id="PTHR43649:SF34">
    <property type="entry name" value="ABC TRANSPORTER PERIPLASMIC-BINDING PROTEIN YCJN-RELATED"/>
    <property type="match status" value="1"/>
</dbReference>
<keyword evidence="5" id="KW-1185">Reference proteome</keyword>
<accession>A0A2V4BAP1</accession>
<dbReference type="PANTHER" id="PTHR43649">
    <property type="entry name" value="ARABINOSE-BINDING PROTEIN-RELATED"/>
    <property type="match status" value="1"/>
</dbReference>
<dbReference type="Gene3D" id="3.40.190.10">
    <property type="entry name" value="Periplasmic binding protein-like II"/>
    <property type="match status" value="2"/>
</dbReference>
<evidence type="ECO:0000313" key="5">
    <source>
        <dbReference type="Proteomes" id="UP000249915"/>
    </source>
</evidence>
<keyword evidence="3" id="KW-0732">Signal</keyword>
<evidence type="ECO:0000313" key="4">
    <source>
        <dbReference type="EMBL" id="PXY32434.1"/>
    </source>
</evidence>